<accession>A0A5B9Y2Z7</accession>
<keyword evidence="1" id="KW-0812">Transmembrane</keyword>
<feature type="transmembrane region" description="Helical" evidence="1">
    <location>
        <begin position="98"/>
        <end position="118"/>
    </location>
</feature>
<organism evidence="2 3">
    <name type="scientific">Spiroplasma chinense</name>
    <dbReference type="NCBI Taxonomy" id="216932"/>
    <lineage>
        <taxon>Bacteria</taxon>
        <taxon>Bacillati</taxon>
        <taxon>Mycoplasmatota</taxon>
        <taxon>Mollicutes</taxon>
        <taxon>Entomoplasmatales</taxon>
        <taxon>Spiroplasmataceae</taxon>
        <taxon>Spiroplasma</taxon>
    </lineage>
</organism>
<name>A0A5B9Y2Z7_9MOLU</name>
<dbReference type="RefSeq" id="WP_166507725.1">
    <property type="nucleotide sequence ID" value="NZ_CP043026.1"/>
</dbReference>
<gene>
    <name evidence="2" type="ORF">SCHIN_v1c01330</name>
</gene>
<evidence type="ECO:0000313" key="2">
    <source>
        <dbReference type="EMBL" id="QEH61331.1"/>
    </source>
</evidence>
<feature type="transmembrane region" description="Helical" evidence="1">
    <location>
        <begin position="71"/>
        <end position="92"/>
    </location>
</feature>
<dbReference type="AlphaFoldDB" id="A0A5B9Y2Z7"/>
<proteinExistence type="predicted"/>
<keyword evidence="3" id="KW-1185">Reference proteome</keyword>
<keyword evidence="1" id="KW-1133">Transmembrane helix</keyword>
<dbReference type="KEGG" id="schi:SCHIN_v1c01330"/>
<evidence type="ECO:0000256" key="1">
    <source>
        <dbReference type="SAM" id="Phobius"/>
    </source>
</evidence>
<evidence type="ECO:0000313" key="3">
    <source>
        <dbReference type="Proteomes" id="UP000323144"/>
    </source>
</evidence>
<dbReference type="Proteomes" id="UP000323144">
    <property type="component" value="Chromosome"/>
</dbReference>
<reference evidence="2 3" key="1">
    <citation type="submission" date="2019-08" db="EMBL/GenBank/DDBJ databases">
        <title>Complete genome sequence of Spiroplasma chinense CCH (DSM 19755).</title>
        <authorList>
            <person name="Shen H.-Y."/>
            <person name="Lin Y.-C."/>
            <person name="Chou L."/>
            <person name="Kuo C.-H."/>
        </authorList>
    </citation>
    <scope>NUCLEOTIDE SEQUENCE [LARGE SCALE GENOMIC DNA]</scope>
    <source>
        <strain evidence="2 3">CCH</strain>
    </source>
</reference>
<dbReference type="EMBL" id="CP043026">
    <property type="protein sequence ID" value="QEH61331.1"/>
    <property type="molecule type" value="Genomic_DNA"/>
</dbReference>
<feature type="transmembrane region" description="Helical" evidence="1">
    <location>
        <begin position="45"/>
        <end position="64"/>
    </location>
</feature>
<feature type="transmembrane region" description="Helical" evidence="1">
    <location>
        <begin position="7"/>
        <end position="33"/>
    </location>
</feature>
<sequence length="120" mass="12740">MRNAGRIAYVAAGIIQLAFVVVTVVMLFTSSWGDSLNGFADKAKSIIMIILFSLPTLISVVLGLKNKKEQFFWGAWIAIAIGVLSLAGGWFVAGPVAFYVSAAIAVTQICGGIIYLVAKK</sequence>
<keyword evidence="1" id="KW-0472">Membrane</keyword>
<protein>
    <submittedName>
        <fullName evidence="2">Uncharacterized protein</fullName>
    </submittedName>
</protein>